<accession>A0A2U1N489</accession>
<protein>
    <recommendedName>
        <fullName evidence="6">Toc75-like POTRA domain-containing protein</fullName>
    </recommendedName>
</protein>
<keyword evidence="4" id="KW-0677">Repeat</keyword>
<evidence type="ECO:0000256" key="3">
    <source>
        <dbReference type="ARBA" id="ARBA00022574"/>
    </source>
</evidence>
<feature type="compositionally biased region" description="Basic and acidic residues" evidence="5">
    <location>
        <begin position="291"/>
        <end position="303"/>
    </location>
</feature>
<dbReference type="Proteomes" id="UP000245207">
    <property type="component" value="Unassembled WGS sequence"/>
</dbReference>
<sequence>MSALLSLTGNRTFWAHITAFVRKHRWLKNKFLPGKPHNQTVEMSKALDPATHTIKSQRSKHDVHLDVLIGLYKKNFDYLWAHVPNSDETNAVINKYCDFESENMDELSVFISTPDLYEGLIQAYIQRGVGEKAVNQLEKLVHSKLEAIVARQIQAQFQTSGKQALQDAINSASSITQTLSSEVADGQRKLVALAVAGENSRTGGSFVTQFSDGSIDGFLEKLLPGNVFNIEAQRQVSRNSESLSLFSNIEVHPLPDEKQDRGVIAMHLDLLYLSSYAGLALPRLLGFGEEKNPIKSQKREKSLKSLGSVKHKRQSEVEHFAKALRTETSRQ</sequence>
<keyword evidence="8" id="KW-1185">Reference proteome</keyword>
<proteinExistence type="predicted"/>
<dbReference type="AlphaFoldDB" id="A0A2U1N489"/>
<feature type="region of interest" description="Disordered" evidence="5">
    <location>
        <begin position="291"/>
        <end position="331"/>
    </location>
</feature>
<evidence type="ECO:0000256" key="2">
    <source>
        <dbReference type="ARBA" id="ARBA00022490"/>
    </source>
</evidence>
<evidence type="ECO:0000313" key="8">
    <source>
        <dbReference type="Proteomes" id="UP000245207"/>
    </source>
</evidence>
<dbReference type="InterPro" id="IPR045152">
    <property type="entry name" value="EDC4-like"/>
</dbReference>
<dbReference type="Pfam" id="PF25282">
    <property type="entry name" value="POTRA1_3_Toc75"/>
    <property type="match status" value="1"/>
</dbReference>
<comment type="subcellular location">
    <subcellularLocation>
        <location evidence="1">Cytoplasm</location>
    </subcellularLocation>
</comment>
<evidence type="ECO:0000256" key="4">
    <source>
        <dbReference type="ARBA" id="ARBA00022737"/>
    </source>
</evidence>
<dbReference type="STRING" id="35608.A0A2U1N489"/>
<dbReference type="GO" id="GO:0031087">
    <property type="term" value="P:deadenylation-independent decapping of nuclear-transcribed mRNA"/>
    <property type="evidence" value="ECO:0007669"/>
    <property type="project" value="InterPro"/>
</dbReference>
<dbReference type="GO" id="GO:0000932">
    <property type="term" value="C:P-body"/>
    <property type="evidence" value="ECO:0007669"/>
    <property type="project" value="TreeGrafter"/>
</dbReference>
<feature type="compositionally biased region" description="Basic and acidic residues" evidence="5">
    <location>
        <begin position="314"/>
        <end position="331"/>
    </location>
</feature>
<dbReference type="InterPro" id="IPR057354">
    <property type="entry name" value="POTRA1_3_Toc75"/>
</dbReference>
<dbReference type="PANTHER" id="PTHR15598">
    <property type="entry name" value="ENHANCER OF MRNA-DECAPPING PROTEIN 4"/>
    <property type="match status" value="1"/>
</dbReference>
<keyword evidence="3" id="KW-0853">WD repeat</keyword>
<keyword evidence="2" id="KW-0963">Cytoplasm</keyword>
<dbReference type="PANTHER" id="PTHR15598:SF5">
    <property type="entry name" value="ENHANCER OF MRNA-DECAPPING PROTEIN 4"/>
    <property type="match status" value="1"/>
</dbReference>
<dbReference type="OrthoDB" id="21128at2759"/>
<reference evidence="7 8" key="1">
    <citation type="journal article" date="2018" name="Mol. Plant">
        <title>The genome of Artemisia annua provides insight into the evolution of Asteraceae family and artemisinin biosynthesis.</title>
        <authorList>
            <person name="Shen Q."/>
            <person name="Zhang L."/>
            <person name="Liao Z."/>
            <person name="Wang S."/>
            <person name="Yan T."/>
            <person name="Shi P."/>
            <person name="Liu M."/>
            <person name="Fu X."/>
            <person name="Pan Q."/>
            <person name="Wang Y."/>
            <person name="Lv Z."/>
            <person name="Lu X."/>
            <person name="Zhang F."/>
            <person name="Jiang W."/>
            <person name="Ma Y."/>
            <person name="Chen M."/>
            <person name="Hao X."/>
            <person name="Li L."/>
            <person name="Tang Y."/>
            <person name="Lv G."/>
            <person name="Zhou Y."/>
            <person name="Sun X."/>
            <person name="Brodelius P.E."/>
            <person name="Rose J.K.C."/>
            <person name="Tang K."/>
        </authorList>
    </citation>
    <scope>NUCLEOTIDE SEQUENCE [LARGE SCALE GENOMIC DNA]</scope>
    <source>
        <strain evidence="8">cv. Huhao1</strain>
        <tissue evidence="7">Leaf</tissue>
    </source>
</reference>
<name>A0A2U1N489_ARTAN</name>
<dbReference type="EMBL" id="PKPP01003656">
    <property type="protein sequence ID" value="PWA68338.1"/>
    <property type="molecule type" value="Genomic_DNA"/>
</dbReference>
<organism evidence="7 8">
    <name type="scientific">Artemisia annua</name>
    <name type="common">Sweet wormwood</name>
    <dbReference type="NCBI Taxonomy" id="35608"/>
    <lineage>
        <taxon>Eukaryota</taxon>
        <taxon>Viridiplantae</taxon>
        <taxon>Streptophyta</taxon>
        <taxon>Embryophyta</taxon>
        <taxon>Tracheophyta</taxon>
        <taxon>Spermatophyta</taxon>
        <taxon>Magnoliopsida</taxon>
        <taxon>eudicotyledons</taxon>
        <taxon>Gunneridae</taxon>
        <taxon>Pentapetalae</taxon>
        <taxon>asterids</taxon>
        <taxon>campanulids</taxon>
        <taxon>Asterales</taxon>
        <taxon>Asteraceae</taxon>
        <taxon>Asteroideae</taxon>
        <taxon>Anthemideae</taxon>
        <taxon>Artemisiinae</taxon>
        <taxon>Artemisia</taxon>
    </lineage>
</organism>
<gene>
    <name evidence="7" type="ORF">CTI12_AA308880</name>
</gene>
<evidence type="ECO:0000256" key="1">
    <source>
        <dbReference type="ARBA" id="ARBA00004496"/>
    </source>
</evidence>
<evidence type="ECO:0000313" key="7">
    <source>
        <dbReference type="EMBL" id="PWA68338.1"/>
    </source>
</evidence>
<comment type="caution">
    <text evidence="7">The sequence shown here is derived from an EMBL/GenBank/DDBJ whole genome shotgun (WGS) entry which is preliminary data.</text>
</comment>
<evidence type="ECO:0000259" key="6">
    <source>
        <dbReference type="Pfam" id="PF25282"/>
    </source>
</evidence>
<evidence type="ECO:0000256" key="5">
    <source>
        <dbReference type="SAM" id="MobiDB-lite"/>
    </source>
</evidence>
<feature type="domain" description="Toc75-like POTRA" evidence="6">
    <location>
        <begin position="214"/>
        <end position="264"/>
    </location>
</feature>